<dbReference type="InterPro" id="IPR013783">
    <property type="entry name" value="Ig-like_fold"/>
</dbReference>
<dbReference type="GO" id="GO:0042113">
    <property type="term" value="P:B cell activation"/>
    <property type="evidence" value="ECO:0007669"/>
    <property type="project" value="TreeGrafter"/>
</dbReference>
<dbReference type="GO" id="GO:0030888">
    <property type="term" value="P:regulation of B cell proliferation"/>
    <property type="evidence" value="ECO:0007669"/>
    <property type="project" value="TreeGrafter"/>
</dbReference>
<name>L5K7D2_PTEAL</name>
<reference evidence="3" key="1">
    <citation type="journal article" date="2013" name="Science">
        <title>Comparative analysis of bat genomes provides insight into the evolution of flight and immunity.</title>
        <authorList>
            <person name="Zhang G."/>
            <person name="Cowled C."/>
            <person name="Shi Z."/>
            <person name="Huang Z."/>
            <person name="Bishop-Lilly K.A."/>
            <person name="Fang X."/>
            <person name="Wynne J.W."/>
            <person name="Xiong Z."/>
            <person name="Baker M.L."/>
            <person name="Zhao W."/>
            <person name="Tachedjian M."/>
            <person name="Zhu Y."/>
            <person name="Zhou P."/>
            <person name="Jiang X."/>
            <person name="Ng J."/>
            <person name="Yang L."/>
            <person name="Wu L."/>
            <person name="Xiao J."/>
            <person name="Feng Y."/>
            <person name="Chen Y."/>
            <person name="Sun X."/>
            <person name="Zhang Y."/>
            <person name="Marsh G.A."/>
            <person name="Crameri G."/>
            <person name="Broder C.C."/>
            <person name="Frey K.G."/>
            <person name="Wang L.F."/>
            <person name="Wang J."/>
        </authorList>
    </citation>
    <scope>NUCLEOTIDE SEQUENCE [LARGE SCALE GENOMIC DNA]</scope>
</reference>
<dbReference type="InterPro" id="IPR007110">
    <property type="entry name" value="Ig-like_dom"/>
</dbReference>
<keyword evidence="3" id="KW-1185">Reference proteome</keyword>
<dbReference type="Proteomes" id="UP000010552">
    <property type="component" value="Unassembled WGS sequence"/>
</dbReference>
<dbReference type="EMBL" id="KB030979">
    <property type="protein sequence ID" value="ELK07282.1"/>
    <property type="molecule type" value="Genomic_DNA"/>
</dbReference>
<feature type="domain" description="Ig-like" evidence="1">
    <location>
        <begin position="7"/>
        <end position="49"/>
    </location>
</feature>
<protein>
    <recommendedName>
        <fullName evidence="1">Ig-like domain-containing protein</fullName>
    </recommendedName>
</protein>
<evidence type="ECO:0000313" key="3">
    <source>
        <dbReference type="Proteomes" id="UP000010552"/>
    </source>
</evidence>
<dbReference type="InterPro" id="IPR036179">
    <property type="entry name" value="Ig-like_dom_sf"/>
</dbReference>
<sequence>MSPTPAPPVILGDTEELVEEVTVNASSTVSLQCPALGNPMPTISWLQNGLPFSPSPRLQVLEDGQVLQVGHPPTWAKGSGC</sequence>
<dbReference type="InParanoid" id="L5K7D2"/>
<gene>
    <name evidence="2" type="ORF">PAL_GLEAN10012539</name>
</gene>
<accession>L5K7D2</accession>
<dbReference type="GO" id="GO:0033691">
    <property type="term" value="F:sialic acid binding"/>
    <property type="evidence" value="ECO:0007669"/>
    <property type="project" value="TreeGrafter"/>
</dbReference>
<dbReference type="PANTHER" id="PTHR46958">
    <property type="entry name" value="B-CELL RECEPTOR CD22"/>
    <property type="match status" value="1"/>
</dbReference>
<evidence type="ECO:0000313" key="2">
    <source>
        <dbReference type="EMBL" id="ELK07282.1"/>
    </source>
</evidence>
<dbReference type="GO" id="GO:0042609">
    <property type="term" value="F:CD4 receptor binding"/>
    <property type="evidence" value="ECO:0007669"/>
    <property type="project" value="TreeGrafter"/>
</dbReference>
<dbReference type="SUPFAM" id="SSF48726">
    <property type="entry name" value="Immunoglobulin"/>
    <property type="match status" value="1"/>
</dbReference>
<dbReference type="GO" id="GO:0005769">
    <property type="term" value="C:early endosome"/>
    <property type="evidence" value="ECO:0007669"/>
    <property type="project" value="TreeGrafter"/>
</dbReference>
<dbReference type="GO" id="GO:0050859">
    <property type="term" value="P:negative regulation of B cell receptor signaling pathway"/>
    <property type="evidence" value="ECO:0007669"/>
    <property type="project" value="TreeGrafter"/>
</dbReference>
<dbReference type="PANTHER" id="PTHR46958:SF1">
    <property type="entry name" value="B-CELL RECEPTOR CD22"/>
    <property type="match status" value="1"/>
</dbReference>
<proteinExistence type="predicted"/>
<dbReference type="GO" id="GO:0009897">
    <property type="term" value="C:external side of plasma membrane"/>
    <property type="evidence" value="ECO:0007669"/>
    <property type="project" value="TreeGrafter"/>
</dbReference>
<dbReference type="GO" id="GO:0019903">
    <property type="term" value="F:protein phosphatase binding"/>
    <property type="evidence" value="ECO:0007669"/>
    <property type="project" value="TreeGrafter"/>
</dbReference>
<dbReference type="Pfam" id="PF13927">
    <property type="entry name" value="Ig_3"/>
    <property type="match status" value="1"/>
</dbReference>
<organism evidence="2 3">
    <name type="scientific">Pteropus alecto</name>
    <name type="common">Black flying fox</name>
    <dbReference type="NCBI Taxonomy" id="9402"/>
    <lineage>
        <taxon>Eukaryota</taxon>
        <taxon>Metazoa</taxon>
        <taxon>Chordata</taxon>
        <taxon>Craniata</taxon>
        <taxon>Vertebrata</taxon>
        <taxon>Euteleostomi</taxon>
        <taxon>Mammalia</taxon>
        <taxon>Eutheria</taxon>
        <taxon>Laurasiatheria</taxon>
        <taxon>Chiroptera</taxon>
        <taxon>Yinpterochiroptera</taxon>
        <taxon>Pteropodoidea</taxon>
        <taxon>Pteropodidae</taxon>
        <taxon>Pteropodinae</taxon>
        <taxon>Pteropus</taxon>
    </lineage>
</organism>
<dbReference type="GO" id="GO:0070062">
    <property type="term" value="C:extracellular exosome"/>
    <property type="evidence" value="ECO:0007669"/>
    <property type="project" value="TreeGrafter"/>
</dbReference>
<evidence type="ECO:0000259" key="1">
    <source>
        <dbReference type="PROSITE" id="PS50835"/>
    </source>
</evidence>
<dbReference type="PROSITE" id="PS50835">
    <property type="entry name" value="IG_LIKE"/>
    <property type="match status" value="1"/>
</dbReference>
<dbReference type="Gene3D" id="2.60.40.10">
    <property type="entry name" value="Immunoglobulins"/>
    <property type="match status" value="1"/>
</dbReference>
<dbReference type="GO" id="GO:0055037">
    <property type="term" value="C:recycling endosome"/>
    <property type="evidence" value="ECO:0007669"/>
    <property type="project" value="TreeGrafter"/>
</dbReference>
<dbReference type="AlphaFoldDB" id="L5K7D2"/>